<keyword evidence="4" id="KW-0808">Transferase</keyword>
<protein>
    <recommendedName>
        <fullName evidence="3">nucleoside-diphosphate kinase</fullName>
        <ecNumber evidence="3">2.7.4.6</ecNumber>
    </recommendedName>
</protein>
<dbReference type="EC" id="2.7.4.6" evidence="3"/>
<evidence type="ECO:0000256" key="1">
    <source>
        <dbReference type="ARBA" id="ARBA00001946"/>
    </source>
</evidence>
<name>A0A1F4NPZ6_UNCK3</name>
<evidence type="ECO:0000256" key="5">
    <source>
        <dbReference type="ARBA" id="ARBA00022777"/>
    </source>
</evidence>
<dbReference type="Proteomes" id="UP000178085">
    <property type="component" value="Unassembled WGS sequence"/>
</dbReference>
<organism evidence="8 9">
    <name type="scientific">candidate division Kazan bacterium RIFCSPLOWO2_01_FULL_45_19</name>
    <dbReference type="NCBI Taxonomy" id="1798538"/>
    <lineage>
        <taxon>Bacteria</taxon>
        <taxon>Bacteria division Kazan-3B-28</taxon>
    </lineage>
</organism>
<proteinExistence type="inferred from homology"/>
<comment type="cofactor">
    <cofactor evidence="1">
        <name>Mg(2+)</name>
        <dbReference type="ChEBI" id="CHEBI:18420"/>
    </cofactor>
</comment>
<dbReference type="SUPFAM" id="SSF54919">
    <property type="entry name" value="Nucleoside diphosphate kinase, NDK"/>
    <property type="match status" value="1"/>
</dbReference>
<reference evidence="8 9" key="1">
    <citation type="journal article" date="2016" name="Nat. Commun.">
        <title>Thousands of microbial genomes shed light on interconnected biogeochemical processes in an aquifer system.</title>
        <authorList>
            <person name="Anantharaman K."/>
            <person name="Brown C.T."/>
            <person name="Hug L.A."/>
            <person name="Sharon I."/>
            <person name="Castelle C.J."/>
            <person name="Probst A.J."/>
            <person name="Thomas B.C."/>
            <person name="Singh A."/>
            <person name="Wilkins M.J."/>
            <person name="Karaoz U."/>
            <person name="Brodie E.L."/>
            <person name="Williams K.H."/>
            <person name="Hubbard S.S."/>
            <person name="Banfield J.F."/>
        </authorList>
    </citation>
    <scope>NUCLEOTIDE SEQUENCE [LARGE SCALE GENOMIC DNA]</scope>
</reference>
<evidence type="ECO:0000256" key="6">
    <source>
        <dbReference type="PROSITE-ProRule" id="PRU00706"/>
    </source>
</evidence>
<evidence type="ECO:0000259" key="7">
    <source>
        <dbReference type="SMART" id="SM00562"/>
    </source>
</evidence>
<dbReference type="Pfam" id="PF00334">
    <property type="entry name" value="NDK"/>
    <property type="match status" value="2"/>
</dbReference>
<dbReference type="SMART" id="SM00562">
    <property type="entry name" value="NDK"/>
    <property type="match status" value="1"/>
</dbReference>
<dbReference type="PROSITE" id="PS51374">
    <property type="entry name" value="NDPK_LIKE"/>
    <property type="match status" value="1"/>
</dbReference>
<dbReference type="Gene3D" id="3.30.70.141">
    <property type="entry name" value="Nucleoside diphosphate kinase-like domain"/>
    <property type="match status" value="1"/>
</dbReference>
<dbReference type="EMBL" id="METD01000001">
    <property type="protein sequence ID" value="OGB73525.1"/>
    <property type="molecule type" value="Genomic_DNA"/>
</dbReference>
<dbReference type="PANTHER" id="PTHR11349">
    <property type="entry name" value="NUCLEOSIDE DIPHOSPHATE KINASE"/>
    <property type="match status" value="1"/>
</dbReference>
<dbReference type="InterPro" id="IPR034907">
    <property type="entry name" value="NDK-like_dom"/>
</dbReference>
<evidence type="ECO:0000313" key="8">
    <source>
        <dbReference type="EMBL" id="OGB73525.1"/>
    </source>
</evidence>
<feature type="domain" description="Nucleoside diphosphate kinase-like" evidence="7">
    <location>
        <begin position="1"/>
        <end position="181"/>
    </location>
</feature>
<evidence type="ECO:0000313" key="9">
    <source>
        <dbReference type="Proteomes" id="UP000178085"/>
    </source>
</evidence>
<accession>A0A1F4NPZ6</accession>
<dbReference type="GO" id="GO:0004550">
    <property type="term" value="F:nucleoside diphosphate kinase activity"/>
    <property type="evidence" value="ECO:0007669"/>
    <property type="project" value="UniProtKB-EC"/>
</dbReference>
<evidence type="ECO:0000256" key="3">
    <source>
        <dbReference type="ARBA" id="ARBA00012966"/>
    </source>
</evidence>
<comment type="caution">
    <text evidence="6">Lacks conserved residue(s) required for the propagation of feature annotation.</text>
</comment>
<dbReference type="InterPro" id="IPR036850">
    <property type="entry name" value="NDK-like_dom_sf"/>
</dbReference>
<evidence type="ECO:0000256" key="2">
    <source>
        <dbReference type="ARBA" id="ARBA00008142"/>
    </source>
</evidence>
<comment type="similarity">
    <text evidence="2 6">Belongs to the NDK family.</text>
</comment>
<sequence length="181" mass="19941">MERSFVMIKPDGLKRGVANRVIQYFIDAGLNITAKKEMQVDRDLALKHYADSDEWYASVGSKTVASYQKQGLDINKVFGSNDPVVVGKQIRQWMAIFLVSGPVIAMIIEGPEGTIQKIRDIVGATSPEYAERGTIRGDHGIDSYAKANGEGRALENLIHASESVVEAEREIALWFPELASS</sequence>
<keyword evidence="5" id="KW-0418">Kinase</keyword>
<evidence type="ECO:0000256" key="4">
    <source>
        <dbReference type="ARBA" id="ARBA00022679"/>
    </source>
</evidence>
<gene>
    <name evidence="8" type="ORF">A3K51_01570</name>
</gene>
<comment type="caution">
    <text evidence="8">The sequence shown here is derived from an EMBL/GenBank/DDBJ whole genome shotgun (WGS) entry which is preliminary data.</text>
</comment>
<dbReference type="AlphaFoldDB" id="A0A1F4NPZ6"/>